<evidence type="ECO:0000256" key="1">
    <source>
        <dbReference type="SAM" id="MobiDB-lite"/>
    </source>
</evidence>
<comment type="caution">
    <text evidence="2">The sequence shown here is derived from an EMBL/GenBank/DDBJ whole genome shotgun (WGS) entry which is preliminary data.</text>
</comment>
<accession>A0A7Z7IKZ3</accession>
<evidence type="ECO:0000313" key="2">
    <source>
        <dbReference type="EMBL" id="SOJ54255.1"/>
    </source>
</evidence>
<dbReference type="AlphaFoldDB" id="A0A7Z7IKZ3"/>
<dbReference type="EMBL" id="OCTY01000002">
    <property type="protein sequence ID" value="SOJ54255.1"/>
    <property type="molecule type" value="Genomic_DNA"/>
</dbReference>
<dbReference type="Proteomes" id="UP000554965">
    <property type="component" value="Unassembled WGS sequence"/>
</dbReference>
<gene>
    <name evidence="2" type="ORF">MSIMFB_01754</name>
</gene>
<protein>
    <submittedName>
        <fullName evidence="2">Uncharacterized protein</fullName>
    </submittedName>
</protein>
<proteinExistence type="predicted"/>
<name>A0A7Z7IKZ3_9MYCO</name>
<evidence type="ECO:0000313" key="3">
    <source>
        <dbReference type="Proteomes" id="UP000554965"/>
    </source>
</evidence>
<feature type="region of interest" description="Disordered" evidence="1">
    <location>
        <begin position="95"/>
        <end position="119"/>
    </location>
</feature>
<feature type="region of interest" description="Disordered" evidence="1">
    <location>
        <begin position="167"/>
        <end position="193"/>
    </location>
</feature>
<sequence>MGQRDHQLFRRRFPKHLKSELISEFRECTGHHALAREVIGSPRHPAAAGPTPITPDPCPHQKIAKLSSAACQTPPAHTAVAEPARNDVRIKYVVPQPNRTPPRGSPTRHRVPDSARPAAQCSWQTCRKSRSSNHRRNYPARHQYQTRYPGYQPSCLNADHIRTVTKRASVSVSSTDRESGASSIQPSTLNSAG</sequence>
<organism evidence="2 3">
    <name type="scientific">Mycobacterium simulans</name>
    <dbReference type="NCBI Taxonomy" id="627089"/>
    <lineage>
        <taxon>Bacteria</taxon>
        <taxon>Bacillati</taxon>
        <taxon>Actinomycetota</taxon>
        <taxon>Actinomycetes</taxon>
        <taxon>Mycobacteriales</taxon>
        <taxon>Mycobacteriaceae</taxon>
        <taxon>Mycobacterium</taxon>
    </lineage>
</organism>
<reference evidence="2 3" key="1">
    <citation type="submission" date="2017-10" db="EMBL/GenBank/DDBJ databases">
        <authorList>
            <consortium name="Urmite Genomes"/>
        </authorList>
    </citation>
    <scope>NUCLEOTIDE SEQUENCE [LARGE SCALE GENOMIC DNA]</scope>
    <source>
        <strain evidence="2 3">FB-527</strain>
    </source>
</reference>
<keyword evidence="3" id="KW-1185">Reference proteome</keyword>